<evidence type="ECO:0000256" key="2">
    <source>
        <dbReference type="ARBA" id="ARBA00022980"/>
    </source>
</evidence>
<dbReference type="Pfam" id="PF00177">
    <property type="entry name" value="Ribosomal_S7"/>
    <property type="match status" value="1"/>
</dbReference>
<dbReference type="InterPro" id="IPR000235">
    <property type="entry name" value="Ribosomal_uS7"/>
</dbReference>
<dbReference type="Gene3D" id="1.10.455.10">
    <property type="entry name" value="Ribosomal protein S7 domain"/>
    <property type="match status" value="1"/>
</dbReference>
<dbReference type="GO" id="GO:0005840">
    <property type="term" value="C:ribosome"/>
    <property type="evidence" value="ECO:0007669"/>
    <property type="project" value="UniProtKB-KW"/>
</dbReference>
<evidence type="ECO:0000313" key="5">
    <source>
        <dbReference type="EMBL" id="GIY52459.1"/>
    </source>
</evidence>
<proteinExistence type="inferred from homology"/>
<accession>A0AAV4U3U5</accession>
<dbReference type="GO" id="GO:0006412">
    <property type="term" value="P:translation"/>
    <property type="evidence" value="ECO:0007669"/>
    <property type="project" value="InterPro"/>
</dbReference>
<gene>
    <name evidence="5" type="primary">mrps7</name>
    <name evidence="5" type="ORF">CDAR_181272</name>
</gene>
<evidence type="ECO:0000313" key="6">
    <source>
        <dbReference type="Proteomes" id="UP001054837"/>
    </source>
</evidence>
<sequence length="228" mass="26268">MASLRMIIQKQLKSYKVWMPVLSGFRNARFPAWHLDPISSKEELAKLEADGKLDSLKVIPVKPAPDTMTNSLYDDPSVKKFTNMIMQWSNRTLARQIMFDTFARIKRIQLAKYHKAPPDQKTSIELDPKKIFKQAIDNCKPVLSVTPVKKGGITYQVPVPVTSTLSTFMAMKWVIMAARDKEGPISFVEQLSKELLEAYQNEGRVIRRKQDLYKLCEANKAYAHYRWS</sequence>
<feature type="domain" description="Small ribosomal subunit protein uS7" evidence="4">
    <location>
        <begin position="65"/>
        <end position="220"/>
    </location>
</feature>
<dbReference type="EMBL" id="BPLQ01010670">
    <property type="protein sequence ID" value="GIY52459.1"/>
    <property type="molecule type" value="Genomic_DNA"/>
</dbReference>
<comment type="caution">
    <text evidence="5">The sequence shown here is derived from an EMBL/GenBank/DDBJ whole genome shotgun (WGS) entry which is preliminary data.</text>
</comment>
<protein>
    <submittedName>
        <fullName evidence="5">28S ribosomal protein S7, mitochondrial</fullName>
    </submittedName>
</protein>
<evidence type="ECO:0000259" key="4">
    <source>
        <dbReference type="Pfam" id="PF00177"/>
    </source>
</evidence>
<keyword evidence="2 5" id="KW-0689">Ribosomal protein</keyword>
<dbReference type="SUPFAM" id="SSF47973">
    <property type="entry name" value="Ribosomal protein S7"/>
    <property type="match status" value="1"/>
</dbReference>
<dbReference type="InterPro" id="IPR036823">
    <property type="entry name" value="Ribosomal_uS7_dom_sf"/>
</dbReference>
<dbReference type="AlphaFoldDB" id="A0AAV4U3U5"/>
<keyword evidence="6" id="KW-1185">Reference proteome</keyword>
<dbReference type="CDD" id="cd14870">
    <property type="entry name" value="uS7_Mitochondria_Mammalian"/>
    <property type="match status" value="1"/>
</dbReference>
<dbReference type="GO" id="GO:1990904">
    <property type="term" value="C:ribonucleoprotein complex"/>
    <property type="evidence" value="ECO:0007669"/>
    <property type="project" value="UniProtKB-KW"/>
</dbReference>
<comment type="similarity">
    <text evidence="1">Belongs to the universal ribosomal protein uS7 family.</text>
</comment>
<organism evidence="5 6">
    <name type="scientific">Caerostris darwini</name>
    <dbReference type="NCBI Taxonomy" id="1538125"/>
    <lineage>
        <taxon>Eukaryota</taxon>
        <taxon>Metazoa</taxon>
        <taxon>Ecdysozoa</taxon>
        <taxon>Arthropoda</taxon>
        <taxon>Chelicerata</taxon>
        <taxon>Arachnida</taxon>
        <taxon>Araneae</taxon>
        <taxon>Araneomorphae</taxon>
        <taxon>Entelegynae</taxon>
        <taxon>Araneoidea</taxon>
        <taxon>Araneidae</taxon>
        <taxon>Caerostris</taxon>
    </lineage>
</organism>
<evidence type="ECO:0000256" key="3">
    <source>
        <dbReference type="ARBA" id="ARBA00023274"/>
    </source>
</evidence>
<dbReference type="Proteomes" id="UP001054837">
    <property type="component" value="Unassembled WGS sequence"/>
</dbReference>
<dbReference type="PANTHER" id="PTHR11205">
    <property type="entry name" value="RIBOSOMAL PROTEIN S7"/>
    <property type="match status" value="1"/>
</dbReference>
<keyword evidence="3" id="KW-0687">Ribonucleoprotein</keyword>
<evidence type="ECO:0000256" key="1">
    <source>
        <dbReference type="ARBA" id="ARBA00007151"/>
    </source>
</evidence>
<reference evidence="5 6" key="1">
    <citation type="submission" date="2021-06" db="EMBL/GenBank/DDBJ databases">
        <title>Caerostris darwini draft genome.</title>
        <authorList>
            <person name="Kono N."/>
            <person name="Arakawa K."/>
        </authorList>
    </citation>
    <scope>NUCLEOTIDE SEQUENCE [LARGE SCALE GENOMIC DNA]</scope>
</reference>
<dbReference type="InterPro" id="IPR023798">
    <property type="entry name" value="Ribosomal_uS7_dom"/>
</dbReference>
<name>A0AAV4U3U5_9ARAC</name>